<evidence type="ECO:0000256" key="11">
    <source>
        <dbReference type="RuleBase" id="RU003781"/>
    </source>
</evidence>
<dbReference type="GO" id="GO:0035870">
    <property type="term" value="F:dITP diphosphatase activity"/>
    <property type="evidence" value="ECO:0007669"/>
    <property type="project" value="UniProtKB-UniRule"/>
</dbReference>
<comment type="catalytic activity">
    <reaction evidence="10">
        <text>ITP + H2O = IMP + diphosphate + H(+)</text>
        <dbReference type="Rhea" id="RHEA:29399"/>
        <dbReference type="ChEBI" id="CHEBI:15377"/>
        <dbReference type="ChEBI" id="CHEBI:15378"/>
        <dbReference type="ChEBI" id="CHEBI:33019"/>
        <dbReference type="ChEBI" id="CHEBI:58053"/>
        <dbReference type="ChEBI" id="CHEBI:61402"/>
        <dbReference type="EC" id="3.6.1.66"/>
    </reaction>
</comment>
<dbReference type="GO" id="GO:0009117">
    <property type="term" value="P:nucleotide metabolic process"/>
    <property type="evidence" value="ECO:0007669"/>
    <property type="project" value="UniProtKB-KW"/>
</dbReference>
<keyword evidence="7 10" id="KW-0546">Nucleotide metabolism</keyword>
<dbReference type="PANTHER" id="PTHR11067">
    <property type="entry name" value="INOSINE TRIPHOSPHATE PYROPHOSPHATASE/HAM1 PROTEIN"/>
    <property type="match status" value="1"/>
</dbReference>
<dbReference type="InterPro" id="IPR029001">
    <property type="entry name" value="ITPase-like_fam"/>
</dbReference>
<reference evidence="12 13" key="1">
    <citation type="submission" date="2020-08" db="EMBL/GenBank/DDBJ databases">
        <title>Winkia gen. nov., sp. nov., isolated from faeces of the Anser albifrons in China.</title>
        <authorList>
            <person name="Liu Q."/>
        </authorList>
    </citation>
    <scope>NUCLEOTIDE SEQUENCE [LARGE SCALE GENOMIC DNA]</scope>
    <source>
        <strain evidence="12 13">C62</strain>
    </source>
</reference>
<dbReference type="GO" id="GO:0046872">
    <property type="term" value="F:metal ion binding"/>
    <property type="evidence" value="ECO:0007669"/>
    <property type="project" value="UniProtKB-KW"/>
</dbReference>
<comment type="caution">
    <text evidence="10">Lacks conserved residue(s) required for the propagation of feature annotation.</text>
</comment>
<keyword evidence="4 10" id="KW-0547">Nucleotide-binding</keyword>
<feature type="binding site" evidence="10">
    <location>
        <position position="79"/>
    </location>
    <ligand>
        <name>Mg(2+)</name>
        <dbReference type="ChEBI" id="CHEBI:18420"/>
    </ligand>
</feature>
<keyword evidence="3 10" id="KW-0479">Metal-binding</keyword>
<dbReference type="Gene3D" id="3.90.950.10">
    <property type="match status" value="1"/>
</dbReference>
<comment type="similarity">
    <text evidence="1 10 11">Belongs to the HAM1 NTPase family.</text>
</comment>
<dbReference type="PANTHER" id="PTHR11067:SF9">
    <property type="entry name" value="INOSINE TRIPHOSPHATE PYROPHOSPHATASE"/>
    <property type="match status" value="1"/>
</dbReference>
<keyword evidence="6 10" id="KW-0460">Magnesium</keyword>
<evidence type="ECO:0000256" key="7">
    <source>
        <dbReference type="ARBA" id="ARBA00023080"/>
    </source>
</evidence>
<dbReference type="GO" id="GO:0017111">
    <property type="term" value="F:ribonucleoside triphosphate phosphatase activity"/>
    <property type="evidence" value="ECO:0007669"/>
    <property type="project" value="InterPro"/>
</dbReference>
<evidence type="ECO:0000256" key="8">
    <source>
        <dbReference type="ARBA" id="ARBA00051875"/>
    </source>
</evidence>
<dbReference type="FunFam" id="3.90.950.10:FF:000001">
    <property type="entry name" value="dITP/XTP pyrophosphatase"/>
    <property type="match status" value="1"/>
</dbReference>
<comment type="caution">
    <text evidence="12">The sequence shown here is derived from an EMBL/GenBank/DDBJ whole genome shotgun (WGS) entry which is preliminary data.</text>
</comment>
<evidence type="ECO:0000256" key="2">
    <source>
        <dbReference type="ARBA" id="ARBA00011738"/>
    </source>
</evidence>
<evidence type="ECO:0000256" key="9">
    <source>
        <dbReference type="ARBA" id="ARBA00052017"/>
    </source>
</evidence>
<dbReference type="HAMAP" id="MF_01405">
    <property type="entry name" value="Non_canon_purine_NTPase"/>
    <property type="match status" value="1"/>
</dbReference>
<name>A0A8I0G6Y7_9ACTO</name>
<comment type="subunit">
    <text evidence="2 10">Homodimer.</text>
</comment>
<evidence type="ECO:0000313" key="13">
    <source>
        <dbReference type="Proteomes" id="UP000627538"/>
    </source>
</evidence>
<dbReference type="SUPFAM" id="SSF52972">
    <property type="entry name" value="ITPase-like"/>
    <property type="match status" value="1"/>
</dbReference>
<dbReference type="GO" id="GO:0000166">
    <property type="term" value="F:nucleotide binding"/>
    <property type="evidence" value="ECO:0007669"/>
    <property type="project" value="UniProtKB-KW"/>
</dbReference>
<comment type="catalytic activity">
    <reaction evidence="8 10">
        <text>dITP + H2O = dIMP + diphosphate + H(+)</text>
        <dbReference type="Rhea" id="RHEA:28342"/>
        <dbReference type="ChEBI" id="CHEBI:15377"/>
        <dbReference type="ChEBI" id="CHEBI:15378"/>
        <dbReference type="ChEBI" id="CHEBI:33019"/>
        <dbReference type="ChEBI" id="CHEBI:61194"/>
        <dbReference type="ChEBI" id="CHEBI:61382"/>
        <dbReference type="EC" id="3.6.1.66"/>
    </reaction>
</comment>
<dbReference type="EC" id="3.6.1.66" evidence="10"/>
<sequence length="216" mass="22735">MDVPETAKLVLATHNPHKVDELRAILAPLVSGWRDDWVISAAQVGADEPVEDGTTFSANARIKAEALSRATGLPAVADDSGLCVDILGGAPGIFSARWCGRHGDDQANLDLLLAQLADVADPHRQARFVSAAVLVTPGGVVRSALGELRGRLLTAPRGSAGFGYDPIFVPDGFDVTTAEMSPEEKNAISHRGLSFRQLAPVIATVIELGPDARDEV</sequence>
<feature type="binding site" evidence="10">
    <location>
        <begin position="162"/>
        <end position="165"/>
    </location>
    <ligand>
        <name>substrate</name>
    </ligand>
</feature>
<accession>A0A8I0G6Y7</accession>
<evidence type="ECO:0000256" key="10">
    <source>
        <dbReference type="HAMAP-Rule" id="MF_01405"/>
    </source>
</evidence>
<dbReference type="Proteomes" id="UP000627538">
    <property type="component" value="Unassembled WGS sequence"/>
</dbReference>
<evidence type="ECO:0000256" key="1">
    <source>
        <dbReference type="ARBA" id="ARBA00008023"/>
    </source>
</evidence>
<dbReference type="Pfam" id="PF01725">
    <property type="entry name" value="Ham1p_like"/>
    <property type="match status" value="1"/>
</dbReference>
<comment type="catalytic activity">
    <reaction evidence="9 10">
        <text>XTP + H2O = XMP + diphosphate + H(+)</text>
        <dbReference type="Rhea" id="RHEA:28610"/>
        <dbReference type="ChEBI" id="CHEBI:15377"/>
        <dbReference type="ChEBI" id="CHEBI:15378"/>
        <dbReference type="ChEBI" id="CHEBI:33019"/>
        <dbReference type="ChEBI" id="CHEBI:57464"/>
        <dbReference type="ChEBI" id="CHEBI:61314"/>
        <dbReference type="EC" id="3.6.1.66"/>
    </reaction>
</comment>
<dbReference type="CDD" id="cd00515">
    <property type="entry name" value="HAM1"/>
    <property type="match status" value="1"/>
</dbReference>
<dbReference type="InterPro" id="IPR020922">
    <property type="entry name" value="dITP/XTP_pyrophosphatase"/>
</dbReference>
<evidence type="ECO:0000256" key="4">
    <source>
        <dbReference type="ARBA" id="ARBA00022741"/>
    </source>
</evidence>
<feature type="active site" description="Proton acceptor" evidence="10">
    <location>
        <position position="79"/>
    </location>
</feature>
<proteinExistence type="inferred from homology"/>
<keyword evidence="13" id="KW-1185">Reference proteome</keyword>
<feature type="binding site" evidence="10">
    <location>
        <begin position="190"/>
        <end position="191"/>
    </location>
    <ligand>
        <name>substrate</name>
    </ligand>
</feature>
<dbReference type="GO" id="GO:0005829">
    <property type="term" value="C:cytosol"/>
    <property type="evidence" value="ECO:0007669"/>
    <property type="project" value="TreeGrafter"/>
</dbReference>
<dbReference type="EMBL" id="JACRUO010000001">
    <property type="protein sequence ID" value="MBD3688937.1"/>
    <property type="molecule type" value="Genomic_DNA"/>
</dbReference>
<dbReference type="AlphaFoldDB" id="A0A8I0G6Y7"/>
<comment type="function">
    <text evidence="10">Pyrophosphatase that catalyzes the hydrolysis of nucleoside triphosphates to their monophosphate derivatives, with a high preference for the non-canonical purine nucleotides XTP (xanthosine triphosphate), dITP (deoxyinosine triphosphate) and ITP. Seems to function as a house-cleaning enzyme that removes non-canonical purine nucleotides from the nucleotide pool, thus preventing their incorporation into DNA/RNA and avoiding chromosomal lesions.</text>
</comment>
<dbReference type="InterPro" id="IPR002637">
    <property type="entry name" value="RdgB/HAM1"/>
</dbReference>
<gene>
    <name evidence="12" type="primary">rdgB</name>
    <name evidence="12" type="ORF">H8R10_01625</name>
</gene>
<feature type="binding site" evidence="10">
    <location>
        <position position="185"/>
    </location>
    <ligand>
        <name>substrate</name>
    </ligand>
</feature>
<comment type="cofactor">
    <cofactor evidence="10">
        <name>Mg(2+)</name>
        <dbReference type="ChEBI" id="CHEBI:18420"/>
    </cofactor>
    <text evidence="10">Binds 1 Mg(2+) ion per subunit.</text>
</comment>
<dbReference type="GO" id="GO:0036220">
    <property type="term" value="F:ITP diphosphatase activity"/>
    <property type="evidence" value="ECO:0007669"/>
    <property type="project" value="UniProtKB-UniRule"/>
</dbReference>
<dbReference type="GO" id="GO:0036222">
    <property type="term" value="F:XTP diphosphatase activity"/>
    <property type="evidence" value="ECO:0007669"/>
    <property type="project" value="UniProtKB-UniRule"/>
</dbReference>
<feature type="binding site" evidence="10">
    <location>
        <position position="80"/>
    </location>
    <ligand>
        <name>substrate</name>
    </ligand>
</feature>
<dbReference type="NCBIfam" id="TIGR00042">
    <property type="entry name" value="RdgB/HAM1 family non-canonical purine NTP pyrophosphatase"/>
    <property type="match status" value="1"/>
</dbReference>
<evidence type="ECO:0000256" key="6">
    <source>
        <dbReference type="ARBA" id="ARBA00022842"/>
    </source>
</evidence>
<feature type="binding site" evidence="10">
    <location>
        <begin position="13"/>
        <end position="18"/>
    </location>
    <ligand>
        <name>substrate</name>
    </ligand>
</feature>
<dbReference type="GO" id="GO:0009146">
    <property type="term" value="P:purine nucleoside triphosphate catabolic process"/>
    <property type="evidence" value="ECO:0007669"/>
    <property type="project" value="UniProtKB-UniRule"/>
</dbReference>
<evidence type="ECO:0000313" key="12">
    <source>
        <dbReference type="EMBL" id="MBD3688937.1"/>
    </source>
</evidence>
<evidence type="ECO:0000256" key="5">
    <source>
        <dbReference type="ARBA" id="ARBA00022801"/>
    </source>
</evidence>
<keyword evidence="5 10" id="KW-0378">Hydrolase</keyword>
<protein>
    <recommendedName>
        <fullName evidence="10">dITP/XTP pyrophosphatase</fullName>
        <ecNumber evidence="10">3.6.1.66</ecNumber>
    </recommendedName>
    <alternativeName>
        <fullName evidence="10">Non-canonical purine NTP pyrophosphatase</fullName>
    </alternativeName>
    <alternativeName>
        <fullName evidence="10">Non-standard purine NTP pyrophosphatase</fullName>
    </alternativeName>
    <alternativeName>
        <fullName evidence="10">Nucleoside-triphosphate diphosphatase</fullName>
    </alternativeName>
    <alternativeName>
        <fullName evidence="10">Nucleoside-triphosphate pyrophosphatase</fullName>
        <shortName evidence="10">NTPase</shortName>
    </alternativeName>
</protein>
<organism evidence="12 13">
    <name type="scientific">Nanchangia anserum</name>
    <dbReference type="NCBI Taxonomy" id="2692125"/>
    <lineage>
        <taxon>Bacteria</taxon>
        <taxon>Bacillati</taxon>
        <taxon>Actinomycetota</taxon>
        <taxon>Actinomycetes</taxon>
        <taxon>Actinomycetales</taxon>
        <taxon>Actinomycetaceae</taxon>
        <taxon>Nanchangia</taxon>
    </lineage>
</organism>
<evidence type="ECO:0000256" key="3">
    <source>
        <dbReference type="ARBA" id="ARBA00022723"/>
    </source>
</evidence>